<dbReference type="Gene3D" id="1.20.1050.10">
    <property type="match status" value="1"/>
</dbReference>
<dbReference type="InterPro" id="IPR010987">
    <property type="entry name" value="Glutathione-S-Trfase_C-like"/>
</dbReference>
<dbReference type="PROSITE" id="PS50405">
    <property type="entry name" value="GST_CTER"/>
    <property type="match status" value="1"/>
</dbReference>
<feature type="domain" description="GST C-terminal" evidence="2">
    <location>
        <begin position="100"/>
        <end position="221"/>
    </location>
</feature>
<proteinExistence type="predicted"/>
<dbReference type="InterPro" id="IPR036282">
    <property type="entry name" value="Glutathione-S-Trfase_C_sf"/>
</dbReference>
<evidence type="ECO:0000313" key="3">
    <source>
        <dbReference type="EMBL" id="TWB60581.1"/>
    </source>
</evidence>
<dbReference type="SUPFAM" id="SSF47616">
    <property type="entry name" value="GST C-terminal domain-like"/>
    <property type="match status" value="1"/>
</dbReference>
<comment type="caution">
    <text evidence="3">The sequence shown here is derived from an EMBL/GenBank/DDBJ whole genome shotgun (WGS) entry which is preliminary data.</text>
</comment>
<dbReference type="PROSITE" id="PS50404">
    <property type="entry name" value="GST_NTER"/>
    <property type="match status" value="1"/>
</dbReference>
<reference evidence="3 4" key="1">
    <citation type="submission" date="2019-06" db="EMBL/GenBank/DDBJ databases">
        <title>Genomic Encyclopedia of Type Strains, Phase IV (KMG-V): Genome sequencing to study the core and pangenomes of soil and plant-associated prokaryotes.</title>
        <authorList>
            <person name="Whitman W."/>
        </authorList>
    </citation>
    <scope>NUCLEOTIDE SEQUENCE [LARGE SCALE GENOMIC DNA]</scope>
    <source>
        <strain evidence="3 4">BR 11140</strain>
    </source>
</reference>
<feature type="domain" description="GST N-terminal" evidence="1">
    <location>
        <begin position="13"/>
        <end position="95"/>
    </location>
</feature>
<dbReference type="SFLD" id="SFLDG00358">
    <property type="entry name" value="Main_(cytGST)"/>
    <property type="match status" value="1"/>
</dbReference>
<dbReference type="Proteomes" id="UP000318050">
    <property type="component" value="Unassembled WGS sequence"/>
</dbReference>
<dbReference type="EMBL" id="VITT01000006">
    <property type="protein sequence ID" value="TWB60581.1"/>
    <property type="molecule type" value="Genomic_DNA"/>
</dbReference>
<evidence type="ECO:0000259" key="1">
    <source>
        <dbReference type="PROSITE" id="PS50404"/>
    </source>
</evidence>
<gene>
    <name evidence="3" type="ORF">FBZ92_106142</name>
</gene>
<evidence type="ECO:0000259" key="2">
    <source>
        <dbReference type="PROSITE" id="PS50405"/>
    </source>
</evidence>
<organism evidence="3 4">
    <name type="scientific">Nitrospirillum amazonense</name>
    <dbReference type="NCBI Taxonomy" id="28077"/>
    <lineage>
        <taxon>Bacteria</taxon>
        <taxon>Pseudomonadati</taxon>
        <taxon>Pseudomonadota</taxon>
        <taxon>Alphaproteobacteria</taxon>
        <taxon>Rhodospirillales</taxon>
        <taxon>Azospirillaceae</taxon>
        <taxon>Nitrospirillum</taxon>
    </lineage>
</organism>
<dbReference type="AlphaFoldDB" id="A0A560IQ52"/>
<sequence length="221" mass="24367">MSDKPMSDKPMSGKPAIIGRATSINVRKVLWTCAEIGLDHTFDGDWVGEAAVRRRDELLALNPNGQFPVLVDQAGPLWQSNTICRYLATMAGRDDLLPTAPRARALVEQWMDWQLGDLNPAWRYVFMARVRRAPGYTNADEIAAGVAAWNQAMGLLDRQLQRTGTHVTGPTFTLADIVLALSANRWRLTPMEHADCPAVDAWLDRLAARPGFTVHVGPGVP</sequence>
<evidence type="ECO:0000313" key="4">
    <source>
        <dbReference type="Proteomes" id="UP000318050"/>
    </source>
</evidence>
<dbReference type="Gene3D" id="3.40.30.10">
    <property type="entry name" value="Glutaredoxin"/>
    <property type="match status" value="1"/>
</dbReference>
<dbReference type="InterPro" id="IPR004045">
    <property type="entry name" value="Glutathione_S-Trfase_N"/>
</dbReference>
<name>A0A560IQ52_9PROT</name>
<dbReference type="InterPro" id="IPR036249">
    <property type="entry name" value="Thioredoxin-like_sf"/>
</dbReference>
<dbReference type="Pfam" id="PF13410">
    <property type="entry name" value="GST_C_2"/>
    <property type="match status" value="1"/>
</dbReference>
<dbReference type="Pfam" id="PF13409">
    <property type="entry name" value="GST_N_2"/>
    <property type="match status" value="1"/>
</dbReference>
<dbReference type="InterPro" id="IPR040079">
    <property type="entry name" value="Glutathione_S-Trfase"/>
</dbReference>
<dbReference type="SFLD" id="SFLDG01150">
    <property type="entry name" value="Main.1:_Beta-like"/>
    <property type="match status" value="1"/>
</dbReference>
<dbReference type="PANTHER" id="PTHR44051">
    <property type="entry name" value="GLUTATHIONE S-TRANSFERASE-RELATED"/>
    <property type="match status" value="1"/>
</dbReference>
<dbReference type="PANTHER" id="PTHR44051:SF19">
    <property type="entry name" value="DISULFIDE-BOND OXIDOREDUCTASE YFCG"/>
    <property type="match status" value="1"/>
</dbReference>
<protein>
    <submittedName>
        <fullName evidence="3">Glutathione S-transferase</fullName>
    </submittedName>
</protein>
<dbReference type="SFLD" id="SFLDS00019">
    <property type="entry name" value="Glutathione_Transferase_(cytos"/>
    <property type="match status" value="1"/>
</dbReference>
<dbReference type="SUPFAM" id="SSF52833">
    <property type="entry name" value="Thioredoxin-like"/>
    <property type="match status" value="1"/>
</dbReference>
<accession>A0A560IQ52</accession>